<gene>
    <name evidence="10" type="ORF">B0J15DRAFT_529457</name>
</gene>
<reference evidence="10" key="1">
    <citation type="journal article" date="2021" name="Nat. Commun.">
        <title>Genetic determinants of endophytism in the Arabidopsis root mycobiome.</title>
        <authorList>
            <person name="Mesny F."/>
            <person name="Miyauchi S."/>
            <person name="Thiergart T."/>
            <person name="Pickel B."/>
            <person name="Atanasova L."/>
            <person name="Karlsson M."/>
            <person name="Huettel B."/>
            <person name="Barry K.W."/>
            <person name="Haridas S."/>
            <person name="Chen C."/>
            <person name="Bauer D."/>
            <person name="Andreopoulos W."/>
            <person name="Pangilinan J."/>
            <person name="LaButti K."/>
            <person name="Riley R."/>
            <person name="Lipzen A."/>
            <person name="Clum A."/>
            <person name="Drula E."/>
            <person name="Henrissat B."/>
            <person name="Kohler A."/>
            <person name="Grigoriev I.V."/>
            <person name="Martin F.M."/>
            <person name="Hacquard S."/>
        </authorList>
    </citation>
    <scope>NUCLEOTIDE SEQUENCE</scope>
    <source>
        <strain evidence="10">FSSC 5 MPI-SDFR-AT-0091</strain>
    </source>
</reference>
<dbReference type="PANTHER" id="PTHR28088:SF5">
    <property type="entry name" value="TRANSCRIPTIONAL ACTIVATOR HAA1-RELATED"/>
    <property type="match status" value="1"/>
</dbReference>
<accession>A0A9P9GCV4</accession>
<evidence type="ECO:0000256" key="6">
    <source>
        <dbReference type="ARBA" id="ARBA00023163"/>
    </source>
</evidence>
<evidence type="ECO:0000256" key="3">
    <source>
        <dbReference type="ARBA" id="ARBA00022833"/>
    </source>
</evidence>
<dbReference type="PANTHER" id="PTHR28088">
    <property type="entry name" value="TRANSCRIPTIONAL ACTIVATOR HAA1-RELATED"/>
    <property type="match status" value="1"/>
</dbReference>
<keyword evidence="6" id="KW-0804">Transcription</keyword>
<evidence type="ECO:0000256" key="2">
    <source>
        <dbReference type="ARBA" id="ARBA00022723"/>
    </source>
</evidence>
<keyword evidence="5" id="KW-0805">Transcription regulation</keyword>
<keyword evidence="3" id="KW-0862">Zinc</keyword>
<evidence type="ECO:0000313" key="11">
    <source>
        <dbReference type="Proteomes" id="UP000736672"/>
    </source>
</evidence>
<feature type="domain" description="Copper-fist" evidence="9">
    <location>
        <begin position="1"/>
        <end position="39"/>
    </location>
</feature>
<dbReference type="AlphaFoldDB" id="A0A9P9GCV4"/>
<dbReference type="Proteomes" id="UP000736672">
    <property type="component" value="Unassembled WGS sequence"/>
</dbReference>
<comment type="caution">
    <text evidence="10">The sequence shown here is derived from an EMBL/GenBank/DDBJ whole genome shotgun (WGS) entry which is preliminary data.</text>
</comment>
<dbReference type="InterPro" id="IPR036395">
    <property type="entry name" value="Cu_fist_DNA-bd_dom_sf"/>
</dbReference>
<dbReference type="GO" id="GO:0000978">
    <property type="term" value="F:RNA polymerase II cis-regulatory region sequence-specific DNA binding"/>
    <property type="evidence" value="ECO:0007669"/>
    <property type="project" value="TreeGrafter"/>
</dbReference>
<dbReference type="SMART" id="SM01090">
    <property type="entry name" value="Copper-fist"/>
    <property type="match status" value="1"/>
</dbReference>
<proteinExistence type="predicted"/>
<dbReference type="Pfam" id="PF00649">
    <property type="entry name" value="Copper-fist"/>
    <property type="match status" value="1"/>
</dbReference>
<keyword evidence="4" id="KW-0186">Copper</keyword>
<comment type="subcellular location">
    <subcellularLocation>
        <location evidence="1">Nucleus</location>
    </subcellularLocation>
</comment>
<dbReference type="SMART" id="SM00412">
    <property type="entry name" value="Cu_FIST"/>
    <property type="match status" value="1"/>
</dbReference>
<dbReference type="GO" id="GO:0005507">
    <property type="term" value="F:copper ion binding"/>
    <property type="evidence" value="ECO:0007669"/>
    <property type="project" value="InterPro"/>
</dbReference>
<dbReference type="GO" id="GO:0006879">
    <property type="term" value="P:intracellular iron ion homeostasis"/>
    <property type="evidence" value="ECO:0007669"/>
    <property type="project" value="TreeGrafter"/>
</dbReference>
<sequence length="259" mass="28158">MITNGEKYACESCIRGHRVAQCQHTDRPLQRVGKKGRPVSQCNHCRTLRTSRSVHTNCKCGSTSRQATLKQFGQERCLCCEGGDCTCAYKTGQKKHCGSSTSSPSAISNQRSPGIALSPTLSDSTASMAIPHDIPDSDGTYPALTHVDLSNQPSKAVPDTWATPPDNGPHLVIPQSPDWLRALDSVLGPVPDEQTQFSMSAFNDPLLPMDSSYLADFLSDPPQTEQPNNPDPIPTFDPALLDLTLFNFDNHEQSPVSHD</sequence>
<dbReference type="InterPro" id="IPR051763">
    <property type="entry name" value="Copper_Homeo_Regul"/>
</dbReference>
<dbReference type="PRINTS" id="PR00617">
    <property type="entry name" value="COPPERFIST"/>
</dbReference>
<dbReference type="SUPFAM" id="SSF57879">
    <property type="entry name" value="Zinc domain conserved in yeast copper-regulated transcription factors"/>
    <property type="match status" value="1"/>
</dbReference>
<dbReference type="OrthoDB" id="5600085at2759"/>
<evidence type="ECO:0000256" key="5">
    <source>
        <dbReference type="ARBA" id="ARBA00023015"/>
    </source>
</evidence>
<dbReference type="InterPro" id="IPR001083">
    <property type="entry name" value="Cu_fist_DNA-bd_dom"/>
</dbReference>
<evidence type="ECO:0000256" key="7">
    <source>
        <dbReference type="ARBA" id="ARBA00023242"/>
    </source>
</evidence>
<name>A0A9P9GCV4_FUSSL</name>
<dbReference type="GO" id="GO:0045944">
    <property type="term" value="P:positive regulation of transcription by RNA polymerase II"/>
    <property type="evidence" value="ECO:0007669"/>
    <property type="project" value="TreeGrafter"/>
</dbReference>
<evidence type="ECO:0000256" key="1">
    <source>
        <dbReference type="ARBA" id="ARBA00004123"/>
    </source>
</evidence>
<organism evidence="10 11">
    <name type="scientific">Fusarium solani</name>
    <name type="common">Filamentous fungus</name>
    <dbReference type="NCBI Taxonomy" id="169388"/>
    <lineage>
        <taxon>Eukaryota</taxon>
        <taxon>Fungi</taxon>
        <taxon>Dikarya</taxon>
        <taxon>Ascomycota</taxon>
        <taxon>Pezizomycotina</taxon>
        <taxon>Sordariomycetes</taxon>
        <taxon>Hypocreomycetidae</taxon>
        <taxon>Hypocreales</taxon>
        <taxon>Nectriaceae</taxon>
        <taxon>Fusarium</taxon>
        <taxon>Fusarium solani species complex</taxon>
    </lineage>
</organism>
<feature type="region of interest" description="Disordered" evidence="8">
    <location>
        <begin position="99"/>
        <end position="168"/>
    </location>
</feature>
<dbReference type="GO" id="GO:0000981">
    <property type="term" value="F:DNA-binding transcription factor activity, RNA polymerase II-specific"/>
    <property type="evidence" value="ECO:0007669"/>
    <property type="project" value="TreeGrafter"/>
</dbReference>
<keyword evidence="11" id="KW-1185">Reference proteome</keyword>
<protein>
    <submittedName>
        <fullName evidence="10">Copper fist DNA binding domain-containing protein</fullName>
    </submittedName>
</protein>
<keyword evidence="2" id="KW-0479">Metal-binding</keyword>
<evidence type="ECO:0000256" key="4">
    <source>
        <dbReference type="ARBA" id="ARBA00023008"/>
    </source>
</evidence>
<evidence type="ECO:0000259" key="9">
    <source>
        <dbReference type="PROSITE" id="PS50073"/>
    </source>
</evidence>
<keyword evidence="7" id="KW-0539">Nucleus</keyword>
<evidence type="ECO:0000256" key="8">
    <source>
        <dbReference type="SAM" id="MobiDB-lite"/>
    </source>
</evidence>
<dbReference type="PROSITE" id="PS50073">
    <property type="entry name" value="COPPER_FIST_2"/>
    <property type="match status" value="1"/>
</dbReference>
<dbReference type="GO" id="GO:0006878">
    <property type="term" value="P:intracellular copper ion homeostasis"/>
    <property type="evidence" value="ECO:0007669"/>
    <property type="project" value="TreeGrafter"/>
</dbReference>
<dbReference type="EMBL" id="JAGTJS010000023">
    <property type="protein sequence ID" value="KAH7237190.1"/>
    <property type="molecule type" value="Genomic_DNA"/>
</dbReference>
<dbReference type="Gene3D" id="3.90.430.10">
    <property type="entry name" value="Copper fist DNA-binding domain"/>
    <property type="match status" value="1"/>
</dbReference>
<evidence type="ECO:0000313" key="10">
    <source>
        <dbReference type="EMBL" id="KAH7237190.1"/>
    </source>
</evidence>
<dbReference type="FunFam" id="3.90.430.10:FF:000001">
    <property type="entry name" value="Copper fist DNA-binding protein"/>
    <property type="match status" value="1"/>
</dbReference>
<feature type="compositionally biased region" description="Polar residues" evidence="8">
    <location>
        <begin position="99"/>
        <end position="112"/>
    </location>
</feature>
<dbReference type="GO" id="GO:0005634">
    <property type="term" value="C:nucleus"/>
    <property type="evidence" value="ECO:0007669"/>
    <property type="project" value="UniProtKB-SubCell"/>
</dbReference>